<feature type="non-terminal residue" evidence="1">
    <location>
        <position position="97"/>
    </location>
</feature>
<evidence type="ECO:0000313" key="1">
    <source>
        <dbReference type="EMBL" id="MCJ2183482.1"/>
    </source>
</evidence>
<comment type="caution">
    <text evidence="1">The sequence shown here is derived from an EMBL/GenBank/DDBJ whole genome shotgun (WGS) entry which is preliminary data.</text>
</comment>
<protein>
    <recommendedName>
        <fullName evidence="3">FecR N-terminal domain-containing protein</fullName>
    </recommendedName>
</protein>
<evidence type="ECO:0008006" key="3">
    <source>
        <dbReference type="Google" id="ProtNLM"/>
    </source>
</evidence>
<keyword evidence="2" id="KW-1185">Reference proteome</keyword>
<gene>
    <name evidence="1" type="ORF">MTR62_12385</name>
</gene>
<dbReference type="EMBL" id="JALHLF010000048">
    <property type="protein sequence ID" value="MCJ2183482.1"/>
    <property type="molecule type" value="Genomic_DNA"/>
</dbReference>
<evidence type="ECO:0000313" key="2">
    <source>
        <dbReference type="Proteomes" id="UP001162881"/>
    </source>
</evidence>
<organism evidence="1 2">
    <name type="scientific">Novosphingobium organovorum</name>
    <dbReference type="NCBI Taxonomy" id="2930092"/>
    <lineage>
        <taxon>Bacteria</taxon>
        <taxon>Pseudomonadati</taxon>
        <taxon>Pseudomonadota</taxon>
        <taxon>Alphaproteobacteria</taxon>
        <taxon>Sphingomonadales</taxon>
        <taxon>Sphingomonadaceae</taxon>
        <taxon>Novosphingobium</taxon>
    </lineage>
</organism>
<sequence>MSEQTGDEAAWNEAEDEAAALWVARHLDDEVDARAFALWRDGEPGRAARFDALWASCMDKAVTLGLRAQACDPDAFAGRAVQAANDDDDTPRTDRLA</sequence>
<proteinExistence type="predicted"/>
<reference evidence="1" key="1">
    <citation type="submission" date="2022-03" db="EMBL/GenBank/DDBJ databases">
        <title>Identification of a novel bacterium isolated from mangrove sediments.</title>
        <authorList>
            <person name="Pan X."/>
        </authorList>
    </citation>
    <scope>NUCLEOTIDE SEQUENCE</scope>
    <source>
        <strain evidence="1">B1949</strain>
    </source>
</reference>
<name>A0ABT0BEL3_9SPHN</name>
<dbReference type="Proteomes" id="UP001162881">
    <property type="component" value="Unassembled WGS sequence"/>
</dbReference>
<accession>A0ABT0BEL3</accession>